<gene>
    <name evidence="1" type="ORF">N180_02720</name>
</gene>
<dbReference type="OrthoDB" id="9778320at2"/>
<dbReference type="RefSeq" id="WP_037438271.1">
    <property type="nucleotide sequence ID" value="NZ_JNFF01000019.1"/>
</dbReference>
<dbReference type="EMBL" id="JNFF01000019">
    <property type="protein sequence ID" value="KEQ31178.1"/>
    <property type="molecule type" value="Genomic_DNA"/>
</dbReference>
<organism evidence="1 2">
    <name type="scientific">Pedobacter antarcticus 4BY</name>
    <dbReference type="NCBI Taxonomy" id="1358423"/>
    <lineage>
        <taxon>Bacteria</taxon>
        <taxon>Pseudomonadati</taxon>
        <taxon>Bacteroidota</taxon>
        <taxon>Sphingobacteriia</taxon>
        <taxon>Sphingobacteriales</taxon>
        <taxon>Sphingobacteriaceae</taxon>
        <taxon>Pedobacter</taxon>
    </lineage>
</organism>
<keyword evidence="2" id="KW-1185">Reference proteome</keyword>
<dbReference type="AlphaFoldDB" id="A0A081PKF5"/>
<sequence>MTVILKGRNIINIPRPIDPGNPGEPGGSVVKITVTFAGAPGIANSTIPTFKFNKSKGIALEFDDAAISAVDAFEKLQSTFYNDGCGNQRNYAMGLAVNGRNQFNDAEIGDYPGQNASYVQRMPMILKGLDIMNHSYYHEPEGNFNYGSDRDRNIKELDDMILEKEKYKMNCLVVPTSWAGFHTAAANYGYIGGSSEGVFDTFPPTPEYNPKAKLENIPKAPYVAIKRGFTDNWTMSGSQWELINELFAGNEFNFFEIGTHGINQASQKTNFNAWIDSVVTKAGNSVMFGSLREFLEYTHLRNYVNKTDKISGNQMVVTLDYTNVPNQNLSWHDLSLVISSSAAISSVKIDRSDFALAYNPATKLINITKRKTVWP</sequence>
<dbReference type="Proteomes" id="UP000028007">
    <property type="component" value="Unassembled WGS sequence"/>
</dbReference>
<comment type="caution">
    <text evidence="1">The sequence shown here is derived from an EMBL/GenBank/DDBJ whole genome shotgun (WGS) entry which is preliminary data.</text>
</comment>
<evidence type="ECO:0000313" key="1">
    <source>
        <dbReference type="EMBL" id="KEQ31178.1"/>
    </source>
</evidence>
<accession>A0A081PKF5</accession>
<proteinExistence type="predicted"/>
<evidence type="ECO:0000313" key="2">
    <source>
        <dbReference type="Proteomes" id="UP000028007"/>
    </source>
</evidence>
<reference evidence="1 2" key="1">
    <citation type="journal article" date="1992" name="Int. J. Syst. Bacteriol.">
        <title>Sphingobacterium antarcticus sp. nov. a Psychrotrophic Bacterium from the Soils of Schirmacher Oasis, Antarctica.</title>
        <authorList>
            <person name="Shivaji S."/>
            <person name="Ray M.K."/>
            <person name="Rao N.S."/>
            <person name="Saiserr L."/>
            <person name="Jagannadham M.V."/>
            <person name="Kumar G.S."/>
            <person name="Reddy G."/>
            <person name="Bhargava P.M."/>
        </authorList>
    </citation>
    <scope>NUCLEOTIDE SEQUENCE [LARGE SCALE GENOMIC DNA]</scope>
    <source>
        <strain evidence="1 2">4BY</strain>
    </source>
</reference>
<dbReference type="eggNOG" id="ENOG50346ZB">
    <property type="taxonomic scope" value="Bacteria"/>
</dbReference>
<evidence type="ECO:0008006" key="3">
    <source>
        <dbReference type="Google" id="ProtNLM"/>
    </source>
</evidence>
<name>A0A081PKF5_9SPHI</name>
<protein>
    <recommendedName>
        <fullName evidence="3">NodB homology domain-containing protein</fullName>
    </recommendedName>
</protein>